<evidence type="ECO:0000256" key="4">
    <source>
        <dbReference type="ARBA" id="ARBA00022692"/>
    </source>
</evidence>
<feature type="transmembrane region" description="Helical" evidence="8">
    <location>
        <begin position="12"/>
        <end position="30"/>
    </location>
</feature>
<comment type="caution">
    <text evidence="9">The sequence shown here is derived from an EMBL/GenBank/DDBJ whole genome shotgun (WGS) entry which is preliminary data.</text>
</comment>
<dbReference type="GeneID" id="58098647"/>
<evidence type="ECO:0000256" key="6">
    <source>
        <dbReference type="ARBA" id="ARBA00023065"/>
    </source>
</evidence>
<keyword evidence="4 8" id="KW-0812">Transmembrane</keyword>
<dbReference type="GO" id="GO:0005886">
    <property type="term" value="C:plasma membrane"/>
    <property type="evidence" value="ECO:0007669"/>
    <property type="project" value="UniProtKB-SubCell"/>
</dbReference>
<keyword evidence="2" id="KW-0813">Transport</keyword>
<dbReference type="PANTHER" id="PTHR32024">
    <property type="entry name" value="TRK SYSTEM POTASSIUM UPTAKE PROTEIN TRKG-RELATED"/>
    <property type="match status" value="1"/>
</dbReference>
<evidence type="ECO:0000256" key="3">
    <source>
        <dbReference type="ARBA" id="ARBA00022475"/>
    </source>
</evidence>
<feature type="transmembrane region" description="Helical" evidence="8">
    <location>
        <begin position="221"/>
        <end position="240"/>
    </location>
</feature>
<evidence type="ECO:0000256" key="5">
    <source>
        <dbReference type="ARBA" id="ARBA00022989"/>
    </source>
</evidence>
<keyword evidence="5 8" id="KW-1133">Transmembrane helix</keyword>
<accession>A0A0M2P0X1</accession>
<dbReference type="PANTHER" id="PTHR32024:SF1">
    <property type="entry name" value="KTR SYSTEM POTASSIUM UPTAKE PROTEIN B"/>
    <property type="match status" value="1"/>
</dbReference>
<feature type="transmembrane region" description="Helical" evidence="8">
    <location>
        <begin position="284"/>
        <end position="315"/>
    </location>
</feature>
<keyword evidence="3" id="KW-1003">Cell membrane</keyword>
<organism evidence="9 10">
    <name type="scientific">Staphylococcus cohnii subsp. cohnii</name>
    <dbReference type="NCBI Taxonomy" id="74704"/>
    <lineage>
        <taxon>Bacteria</taxon>
        <taxon>Bacillati</taxon>
        <taxon>Bacillota</taxon>
        <taxon>Bacilli</taxon>
        <taxon>Bacillales</taxon>
        <taxon>Staphylococcaceae</taxon>
        <taxon>Staphylococcus</taxon>
        <taxon>Staphylococcus cohnii species complex</taxon>
    </lineage>
</organism>
<dbReference type="Pfam" id="PF02386">
    <property type="entry name" value="TrkH"/>
    <property type="match status" value="1"/>
</dbReference>
<feature type="transmembrane region" description="Helical" evidence="8">
    <location>
        <begin position="36"/>
        <end position="57"/>
    </location>
</feature>
<dbReference type="Proteomes" id="UP000034455">
    <property type="component" value="Unassembled WGS sequence"/>
</dbReference>
<feature type="transmembrane region" description="Helical" evidence="8">
    <location>
        <begin position="184"/>
        <end position="209"/>
    </location>
</feature>
<keyword evidence="7 8" id="KW-0472">Membrane</keyword>
<feature type="transmembrane region" description="Helical" evidence="8">
    <location>
        <begin position="153"/>
        <end position="172"/>
    </location>
</feature>
<feature type="transmembrane region" description="Helical" evidence="8">
    <location>
        <begin position="397"/>
        <end position="418"/>
    </location>
</feature>
<sequence>MRLLNKPLYMYLMLFSFTTIVGTLLLYLPITGVKPLNFVDAFFISASAFTVTGLATIDISSQFNWLGDTIILLLIQIGGLGIVTVTLLTLILMHRKISLRNRYLIMTTWNIESPGGVIKLILQFVIYSILTEFIGAICIALSFIPKYGLGKGIFLSAFTSISAFNNAGFSLFSDNMMGTVNDPIITMIVPILIIMGGIGPLVFLDVATTRKLSKLTLHSKIVLTTSVILILIGWVVFYFLEYNHSMAHLSFLEKLGASFFQSVTTRTAGFNSVDIGQITPPTSILLMLLMFIGGAPISAAGGIKVTTLVLTLLFIKSTLRNEQHPSIFKKSINEHTLKTAVAITFSAGAFVIIVSFIVSYLNSAISYTKVLFEVISAFGTVGLSMNFTTFYDSPTKIVIVLTMLIGKIGILTFLQLFITEKNQKFHYAKENVHL</sequence>
<comment type="subcellular location">
    <subcellularLocation>
        <location evidence="1">Cell membrane</location>
        <topology evidence="1">Multi-pass membrane protein</topology>
    </subcellularLocation>
</comment>
<feature type="transmembrane region" description="Helical" evidence="8">
    <location>
        <begin position="120"/>
        <end position="141"/>
    </location>
</feature>
<keyword evidence="6" id="KW-0406">Ion transport</keyword>
<evidence type="ECO:0000313" key="9">
    <source>
        <dbReference type="EMBL" id="KKI63870.1"/>
    </source>
</evidence>
<name>A0A0M2P0X1_STACC</name>
<feature type="transmembrane region" description="Helical" evidence="8">
    <location>
        <begin position="336"/>
        <end position="358"/>
    </location>
</feature>
<evidence type="ECO:0000256" key="8">
    <source>
        <dbReference type="SAM" id="Phobius"/>
    </source>
</evidence>
<dbReference type="EMBL" id="LAKJ01000012">
    <property type="protein sequence ID" value="KKI63870.1"/>
    <property type="molecule type" value="Genomic_DNA"/>
</dbReference>
<dbReference type="InterPro" id="IPR003445">
    <property type="entry name" value="Cat_transpt"/>
</dbReference>
<evidence type="ECO:0000313" key="10">
    <source>
        <dbReference type="Proteomes" id="UP000034455"/>
    </source>
</evidence>
<evidence type="ECO:0000256" key="2">
    <source>
        <dbReference type="ARBA" id="ARBA00022448"/>
    </source>
</evidence>
<feature type="transmembrane region" description="Helical" evidence="8">
    <location>
        <begin position="69"/>
        <end position="93"/>
    </location>
</feature>
<dbReference type="AlphaFoldDB" id="A0A0M2P0X1"/>
<proteinExistence type="predicted"/>
<gene>
    <name evidence="9" type="ORF">UF66_0359</name>
</gene>
<dbReference type="RefSeq" id="WP_019469877.1">
    <property type="nucleotide sequence ID" value="NZ_BKAS01000002.1"/>
</dbReference>
<dbReference type="GO" id="GO:0030001">
    <property type="term" value="P:metal ion transport"/>
    <property type="evidence" value="ECO:0007669"/>
    <property type="project" value="UniProtKB-ARBA"/>
</dbReference>
<dbReference type="PATRIC" id="fig|74704.6.peg.371"/>
<evidence type="ECO:0000256" key="7">
    <source>
        <dbReference type="ARBA" id="ARBA00023136"/>
    </source>
</evidence>
<reference evidence="9 10" key="1">
    <citation type="submission" date="2015-03" db="EMBL/GenBank/DDBJ databases">
        <title>Genome Assembly of Staphylococcus cohnii subsp. cohnii strain G22B2.</title>
        <authorList>
            <person name="Nair G."/>
            <person name="Kaur G."/>
            <person name="Khatri I."/>
            <person name="Singh N.K."/>
            <person name="Sathyabama S."/>
            <person name="Maurya S.K."/>
            <person name="Subramanian S."/>
            <person name="Agrewala J.N."/>
            <person name="Mayilraj S."/>
        </authorList>
    </citation>
    <scope>NUCLEOTIDE SEQUENCE [LARGE SCALE GENOMIC DNA]</scope>
    <source>
        <strain evidence="9 10">G22B2</strain>
    </source>
</reference>
<evidence type="ECO:0000256" key="1">
    <source>
        <dbReference type="ARBA" id="ARBA00004651"/>
    </source>
</evidence>
<feature type="transmembrane region" description="Helical" evidence="8">
    <location>
        <begin position="364"/>
        <end position="385"/>
    </location>
</feature>
<dbReference type="GO" id="GO:0008324">
    <property type="term" value="F:monoatomic cation transmembrane transporter activity"/>
    <property type="evidence" value="ECO:0007669"/>
    <property type="project" value="InterPro"/>
</dbReference>
<protein>
    <submittedName>
        <fullName evidence="9">Potassium uptake protein, integral membrane component, KtrB</fullName>
    </submittedName>
</protein>